<dbReference type="Gene3D" id="3.40.50.300">
    <property type="entry name" value="P-loop containing nucleotide triphosphate hydrolases"/>
    <property type="match status" value="1"/>
</dbReference>
<dbReference type="InterPro" id="IPR027417">
    <property type="entry name" value="P-loop_NTPase"/>
</dbReference>
<dbReference type="InterPro" id="IPR036388">
    <property type="entry name" value="WH-like_DNA-bd_sf"/>
</dbReference>
<keyword evidence="5" id="KW-0804">Transcription</keyword>
<dbReference type="Pfam" id="PF00486">
    <property type="entry name" value="Trans_reg_C"/>
    <property type="match status" value="1"/>
</dbReference>
<feature type="repeat" description="TPR" evidence="6">
    <location>
        <begin position="939"/>
        <end position="972"/>
    </location>
</feature>
<evidence type="ECO:0000256" key="8">
    <source>
        <dbReference type="SAM" id="MobiDB-lite"/>
    </source>
</evidence>
<dbReference type="Pfam" id="PF00931">
    <property type="entry name" value="NB-ARC"/>
    <property type="match status" value="1"/>
</dbReference>
<feature type="region of interest" description="Disordered" evidence="8">
    <location>
        <begin position="272"/>
        <end position="300"/>
    </location>
</feature>
<gene>
    <name evidence="10" type="ORF">TPA0598_13_00220</name>
</gene>
<keyword evidence="4 7" id="KW-0238">DNA-binding</keyword>
<dbReference type="SMART" id="SM00862">
    <property type="entry name" value="Trans_reg_C"/>
    <property type="match status" value="1"/>
</dbReference>
<evidence type="ECO:0000313" key="11">
    <source>
        <dbReference type="Proteomes" id="UP000048965"/>
    </source>
</evidence>
<keyword evidence="11" id="KW-1185">Reference proteome</keyword>
<reference evidence="10 11" key="2">
    <citation type="journal article" date="2015" name="Stand. Genomic Sci.">
        <title>Draft genome sequence of marine-derived Streptomyces sp. TP-A0598, a producer of anti-MRSA antibiotic lydicamycins.</title>
        <authorList>
            <person name="Komaki H."/>
            <person name="Ichikawa N."/>
            <person name="Hosoyama A."/>
            <person name="Fujita N."/>
            <person name="Igarashi Y."/>
        </authorList>
    </citation>
    <scope>NUCLEOTIDE SEQUENCE [LARGE SCALE GENOMIC DNA]</scope>
    <source>
        <strain evidence="10 11">NBRC 110027</strain>
    </source>
</reference>
<accession>A0A0P4RGG3</accession>
<dbReference type="InterPro" id="IPR001867">
    <property type="entry name" value="OmpR/PhoB-type_DNA-bd"/>
</dbReference>
<evidence type="ECO:0000256" key="1">
    <source>
        <dbReference type="ARBA" id="ARBA00005820"/>
    </source>
</evidence>
<evidence type="ECO:0000256" key="4">
    <source>
        <dbReference type="ARBA" id="ARBA00023125"/>
    </source>
</evidence>
<dbReference type="InterPro" id="IPR011990">
    <property type="entry name" value="TPR-like_helical_dom_sf"/>
</dbReference>
<sequence>MMRGSGGFGMDGGSHQRLRIAVLGPVRAWRDGTPLDLGPVRRQAVLAALVLRPGPLVSQEQLLVGVWGGQPPRSGRRVLPSYVYPLRKALDAEGAGRTGSVIRSGRGGYSFVGDGVRLDVAELAERVGEAQRARASGDLATAMDRFTEALALFRGEPLAGLPGPFAQGERQRLSQRQRTLQRERLECLVLLGRSADALDDLAAVSALPESDPYDESLTALRMRALYGIGRQVAALSAYEDMRERLRDQLGVDPGEELRRVHQAVLRRDDEQLLGPAAARSAAPPDRPRPRRAVNELPGDTGRLIGRERELALLTASSPPESVSIVAVDGTAGVGKTALVVHAAGALRAHYPDGCLFVDLRAHSTERQRQPPQRVLRRLLRSVGAADSEVPDDLDELTAAWRAATSSLRLLLVLDDVLSAQQIRPLVPAGPGSMVLVAGRRQLAGLDTDRRVTLEPLETGDGLSLLRHIVGEERADREPEATRELVRLCDGLPLALRIAGARLQTRPAWTLAYLVDRMAGDERRLGELSAGDRSVEAAFRLSYDQLAPAQQRGFRTLGLSPTVEFNPLTSAAMLGCSSRDAEQTLESLVDASLLQQTRPGRYRLHDLVRVHARRLAEAAPAEAGAARTAVLRLYLDAGRITSDWGQGGFPTGPQPAGAPFADWKDAGGWLDAASGELVDVVGHAAALGEADYACWIAEALSDYFVRRGRYHECRTALEIALAHADEATDRRMAPALRNCMGVTDIYQGRIREGRAWFTEALHLSRRRADRREEARALAGLGAADLNSGRVERSIPCLTEAVELAQRLDDHWLAAMGLCVLGAVHHSQGRCEEALACFAAARAHAETNGRPRMISMALGNAAGVHLDLGQYGEAKILYRRAADLAQRVGDVLMHAIVLTRLGAAEHGEGNLSAAAALHHQALSQHRTLSPLTEPNCDRLEMDIRYRLGRTYSAAGRVAEAREQFHTALALPGADEHPEERALAIAGLKECKDC</sequence>
<comment type="similarity">
    <text evidence="1">Belongs to the AfsR/DnrI/RedD regulatory family.</text>
</comment>
<reference evidence="11" key="1">
    <citation type="submission" date="2014-09" db="EMBL/GenBank/DDBJ databases">
        <title>Whole genome shotgun sequence of Streptomyces sp. NBRC 110027.</title>
        <authorList>
            <person name="Komaki H."/>
            <person name="Ichikawa N."/>
            <person name="Katano-Makiyama Y."/>
            <person name="Hosoyama A."/>
            <person name="Hashimoto M."/>
            <person name="Uohara A."/>
            <person name="Kitahashi Y."/>
            <person name="Ohji S."/>
            <person name="Kimura A."/>
            <person name="Yamazoe A."/>
            <person name="Igarashi Y."/>
            <person name="Fujita N."/>
        </authorList>
    </citation>
    <scope>NUCLEOTIDE SEQUENCE [LARGE SCALE GENOMIC DNA]</scope>
    <source>
        <strain evidence="11">NBRC 110027</strain>
    </source>
</reference>
<dbReference type="Proteomes" id="UP000048965">
    <property type="component" value="Unassembled WGS sequence"/>
</dbReference>
<dbReference type="InterPro" id="IPR002182">
    <property type="entry name" value="NB-ARC"/>
</dbReference>
<organism evidence="10 11">
    <name type="scientific">Streptomyces lydicamycinicus</name>
    <dbReference type="NCBI Taxonomy" id="1546107"/>
    <lineage>
        <taxon>Bacteria</taxon>
        <taxon>Bacillati</taxon>
        <taxon>Actinomycetota</taxon>
        <taxon>Actinomycetes</taxon>
        <taxon>Kitasatosporales</taxon>
        <taxon>Streptomycetaceae</taxon>
        <taxon>Streptomyces</taxon>
    </lineage>
</organism>
<dbReference type="InterPro" id="IPR051677">
    <property type="entry name" value="AfsR-DnrI-RedD_regulator"/>
</dbReference>
<evidence type="ECO:0000256" key="6">
    <source>
        <dbReference type="PROSITE-ProRule" id="PRU00339"/>
    </source>
</evidence>
<dbReference type="PROSITE" id="PS51755">
    <property type="entry name" value="OMPR_PHOB"/>
    <property type="match status" value="1"/>
</dbReference>
<feature type="domain" description="OmpR/PhoB-type" evidence="9">
    <location>
        <begin position="5"/>
        <end position="113"/>
    </location>
</feature>
<dbReference type="SUPFAM" id="SSF48452">
    <property type="entry name" value="TPR-like"/>
    <property type="match status" value="2"/>
</dbReference>
<dbReference type="InterPro" id="IPR016032">
    <property type="entry name" value="Sig_transdc_resp-reg_C-effctor"/>
</dbReference>
<evidence type="ECO:0000259" key="9">
    <source>
        <dbReference type="PROSITE" id="PS51755"/>
    </source>
</evidence>
<evidence type="ECO:0000313" key="10">
    <source>
        <dbReference type="EMBL" id="GAO12838.1"/>
    </source>
</evidence>
<dbReference type="InterPro" id="IPR019734">
    <property type="entry name" value="TPR_rpt"/>
</dbReference>
<name>A0A0P4RGG3_9ACTN</name>
<dbReference type="SMART" id="SM00028">
    <property type="entry name" value="TPR"/>
    <property type="match status" value="6"/>
</dbReference>
<dbReference type="InterPro" id="IPR005158">
    <property type="entry name" value="BTAD"/>
</dbReference>
<dbReference type="CDD" id="cd15831">
    <property type="entry name" value="BTAD"/>
    <property type="match status" value="1"/>
</dbReference>
<dbReference type="GO" id="GO:0043531">
    <property type="term" value="F:ADP binding"/>
    <property type="evidence" value="ECO:0007669"/>
    <property type="project" value="InterPro"/>
</dbReference>
<evidence type="ECO:0000256" key="3">
    <source>
        <dbReference type="ARBA" id="ARBA00023015"/>
    </source>
</evidence>
<dbReference type="PRINTS" id="PR00364">
    <property type="entry name" value="DISEASERSIST"/>
</dbReference>
<dbReference type="AlphaFoldDB" id="A0A0P4RGG3"/>
<dbReference type="Pfam" id="PF03704">
    <property type="entry name" value="BTAD"/>
    <property type="match status" value="1"/>
</dbReference>
<keyword evidence="6" id="KW-0802">TPR repeat</keyword>
<evidence type="ECO:0000256" key="2">
    <source>
        <dbReference type="ARBA" id="ARBA00023012"/>
    </source>
</evidence>
<dbReference type="SMART" id="SM01043">
    <property type="entry name" value="BTAD"/>
    <property type="match status" value="1"/>
</dbReference>
<evidence type="ECO:0000256" key="7">
    <source>
        <dbReference type="PROSITE-ProRule" id="PRU01091"/>
    </source>
</evidence>
<dbReference type="SUPFAM" id="SSF52540">
    <property type="entry name" value="P-loop containing nucleoside triphosphate hydrolases"/>
    <property type="match status" value="1"/>
</dbReference>
<dbReference type="PANTHER" id="PTHR35807:SF1">
    <property type="entry name" value="TRANSCRIPTIONAL REGULATOR REDD"/>
    <property type="match status" value="1"/>
</dbReference>
<dbReference type="Pfam" id="PF13424">
    <property type="entry name" value="TPR_12"/>
    <property type="match status" value="1"/>
</dbReference>
<dbReference type="PANTHER" id="PTHR35807">
    <property type="entry name" value="TRANSCRIPTIONAL REGULATOR REDD-RELATED"/>
    <property type="match status" value="1"/>
</dbReference>
<comment type="caution">
    <text evidence="10">The sequence shown here is derived from an EMBL/GenBank/DDBJ whole genome shotgun (WGS) entry which is preliminary data.</text>
</comment>
<dbReference type="GO" id="GO:0003677">
    <property type="term" value="F:DNA binding"/>
    <property type="evidence" value="ECO:0007669"/>
    <property type="project" value="UniProtKB-UniRule"/>
</dbReference>
<dbReference type="Gene3D" id="1.10.10.10">
    <property type="entry name" value="Winged helix-like DNA-binding domain superfamily/Winged helix DNA-binding domain"/>
    <property type="match status" value="2"/>
</dbReference>
<dbReference type="SUPFAM" id="SSF46894">
    <property type="entry name" value="C-terminal effector domain of the bipartite response regulators"/>
    <property type="match status" value="1"/>
</dbReference>
<feature type="DNA-binding region" description="OmpR/PhoB-type" evidence="7">
    <location>
        <begin position="5"/>
        <end position="113"/>
    </location>
</feature>
<keyword evidence="3" id="KW-0805">Transcription regulation</keyword>
<evidence type="ECO:0000256" key="5">
    <source>
        <dbReference type="ARBA" id="ARBA00023163"/>
    </source>
</evidence>
<dbReference type="EMBL" id="BBNO01000013">
    <property type="protein sequence ID" value="GAO12838.1"/>
    <property type="molecule type" value="Genomic_DNA"/>
</dbReference>
<keyword evidence="2" id="KW-0902">Two-component regulatory system</keyword>
<dbReference type="PROSITE" id="PS50005">
    <property type="entry name" value="TPR"/>
    <property type="match status" value="1"/>
</dbReference>
<proteinExistence type="inferred from homology"/>
<dbReference type="GO" id="GO:0006355">
    <property type="term" value="P:regulation of DNA-templated transcription"/>
    <property type="evidence" value="ECO:0007669"/>
    <property type="project" value="InterPro"/>
</dbReference>
<dbReference type="GO" id="GO:0000160">
    <property type="term" value="P:phosphorelay signal transduction system"/>
    <property type="evidence" value="ECO:0007669"/>
    <property type="project" value="UniProtKB-KW"/>
</dbReference>
<protein>
    <submittedName>
        <fullName evidence="10">Putative AfsR family transcriptional regulator</fullName>
    </submittedName>
</protein>
<dbReference type="Gene3D" id="1.25.40.10">
    <property type="entry name" value="Tetratricopeptide repeat domain"/>
    <property type="match status" value="2"/>
</dbReference>